<dbReference type="Proteomes" id="UP001595850">
    <property type="component" value="Unassembled WGS sequence"/>
</dbReference>
<comment type="caution">
    <text evidence="1">The sequence shown here is derived from an EMBL/GenBank/DDBJ whole genome shotgun (WGS) entry which is preliminary data.</text>
</comment>
<organism evidence="1 2">
    <name type="scientific">Planomonospora corallina</name>
    <dbReference type="NCBI Taxonomy" id="1806052"/>
    <lineage>
        <taxon>Bacteria</taxon>
        <taxon>Bacillati</taxon>
        <taxon>Actinomycetota</taxon>
        <taxon>Actinomycetes</taxon>
        <taxon>Streptosporangiales</taxon>
        <taxon>Streptosporangiaceae</taxon>
        <taxon>Planomonospora</taxon>
    </lineage>
</organism>
<dbReference type="RefSeq" id="WP_377292593.1">
    <property type="nucleotide sequence ID" value="NZ_JBHSBM010000040.1"/>
</dbReference>
<dbReference type="EMBL" id="JBHSBM010000040">
    <property type="protein sequence ID" value="MFC4061938.1"/>
    <property type="molecule type" value="Genomic_DNA"/>
</dbReference>
<protein>
    <submittedName>
        <fullName evidence="1">Uncharacterized protein</fullName>
    </submittedName>
</protein>
<proteinExistence type="predicted"/>
<evidence type="ECO:0000313" key="1">
    <source>
        <dbReference type="EMBL" id="MFC4061938.1"/>
    </source>
</evidence>
<gene>
    <name evidence="1" type="ORF">ACFOWE_26860</name>
</gene>
<name>A0ABV8ICK1_9ACTN</name>
<accession>A0ABV8ICK1</accession>
<evidence type="ECO:0000313" key="2">
    <source>
        <dbReference type="Proteomes" id="UP001595850"/>
    </source>
</evidence>
<sequence>MTDLPEFPERTGDELVDAALGGLAVLGDVPVAAHVAVFEEVLAGLERALAAADETADRSR</sequence>
<reference evidence="2" key="1">
    <citation type="journal article" date="2019" name="Int. J. Syst. Evol. Microbiol.">
        <title>The Global Catalogue of Microorganisms (GCM) 10K type strain sequencing project: providing services to taxonomists for standard genome sequencing and annotation.</title>
        <authorList>
            <consortium name="The Broad Institute Genomics Platform"/>
            <consortium name="The Broad Institute Genome Sequencing Center for Infectious Disease"/>
            <person name="Wu L."/>
            <person name="Ma J."/>
        </authorList>
    </citation>
    <scope>NUCLEOTIDE SEQUENCE [LARGE SCALE GENOMIC DNA]</scope>
    <source>
        <strain evidence="2">TBRC 4489</strain>
    </source>
</reference>
<keyword evidence="2" id="KW-1185">Reference proteome</keyword>